<reference evidence="2 3" key="1">
    <citation type="journal article" date="2021" name="Nat. Plants">
        <title>The Taxus genome provides insights into paclitaxel biosynthesis.</title>
        <authorList>
            <person name="Xiong X."/>
            <person name="Gou J."/>
            <person name="Liao Q."/>
            <person name="Li Y."/>
            <person name="Zhou Q."/>
            <person name="Bi G."/>
            <person name="Li C."/>
            <person name="Du R."/>
            <person name="Wang X."/>
            <person name="Sun T."/>
            <person name="Guo L."/>
            <person name="Liang H."/>
            <person name="Lu P."/>
            <person name="Wu Y."/>
            <person name="Zhang Z."/>
            <person name="Ro D.K."/>
            <person name="Shang Y."/>
            <person name="Huang S."/>
            <person name="Yan J."/>
        </authorList>
    </citation>
    <scope>NUCLEOTIDE SEQUENCE [LARGE SCALE GENOMIC DNA]</scope>
    <source>
        <strain evidence="2">Ta-2019</strain>
    </source>
</reference>
<evidence type="ECO:0000313" key="2">
    <source>
        <dbReference type="EMBL" id="KAH9291717.1"/>
    </source>
</evidence>
<gene>
    <name evidence="2" type="ORF">KI387_043095</name>
</gene>
<dbReference type="Gene3D" id="3.40.30.10">
    <property type="entry name" value="Glutaredoxin"/>
    <property type="match status" value="1"/>
</dbReference>
<dbReference type="PANTHER" id="PTHR45663:SF22">
    <property type="entry name" value="THIOREDOXIN X, CHLOROPLASTIC"/>
    <property type="match status" value="1"/>
</dbReference>
<dbReference type="Proteomes" id="UP000824469">
    <property type="component" value="Unassembled WGS sequence"/>
</dbReference>
<evidence type="ECO:0000313" key="3">
    <source>
        <dbReference type="Proteomes" id="UP000824469"/>
    </source>
</evidence>
<dbReference type="EMBL" id="JAHRHJ020003439">
    <property type="protein sequence ID" value="KAH9291717.1"/>
    <property type="molecule type" value="Genomic_DNA"/>
</dbReference>
<proteinExistence type="predicted"/>
<dbReference type="InterPro" id="IPR036249">
    <property type="entry name" value="Thioredoxin-like_sf"/>
</dbReference>
<dbReference type="GO" id="GO:0015035">
    <property type="term" value="F:protein-disulfide reductase activity"/>
    <property type="evidence" value="ECO:0007669"/>
    <property type="project" value="TreeGrafter"/>
</dbReference>
<keyword evidence="3" id="KW-1185">Reference proteome</keyword>
<dbReference type="Pfam" id="PF00085">
    <property type="entry name" value="Thioredoxin"/>
    <property type="match status" value="1"/>
</dbReference>
<accession>A0AA38F853</accession>
<feature type="non-terminal residue" evidence="2">
    <location>
        <position position="1"/>
    </location>
</feature>
<dbReference type="InterPro" id="IPR013766">
    <property type="entry name" value="Thioredoxin_domain"/>
</dbReference>
<dbReference type="CDD" id="cd02947">
    <property type="entry name" value="TRX_family"/>
    <property type="match status" value="1"/>
</dbReference>
<evidence type="ECO:0000259" key="1">
    <source>
        <dbReference type="Pfam" id="PF00085"/>
    </source>
</evidence>
<protein>
    <recommendedName>
        <fullName evidence="1">Thioredoxin domain-containing protein</fullName>
    </recommendedName>
</protein>
<feature type="domain" description="Thioredoxin" evidence="1">
    <location>
        <begin position="107"/>
        <end position="151"/>
    </location>
</feature>
<dbReference type="PANTHER" id="PTHR45663">
    <property type="entry name" value="GEO12009P1"/>
    <property type="match status" value="1"/>
</dbReference>
<organism evidence="2 3">
    <name type="scientific">Taxus chinensis</name>
    <name type="common">Chinese yew</name>
    <name type="synonym">Taxus wallichiana var. chinensis</name>
    <dbReference type="NCBI Taxonomy" id="29808"/>
    <lineage>
        <taxon>Eukaryota</taxon>
        <taxon>Viridiplantae</taxon>
        <taxon>Streptophyta</taxon>
        <taxon>Embryophyta</taxon>
        <taxon>Tracheophyta</taxon>
        <taxon>Spermatophyta</taxon>
        <taxon>Pinopsida</taxon>
        <taxon>Pinidae</taxon>
        <taxon>Conifers II</taxon>
        <taxon>Cupressales</taxon>
        <taxon>Taxaceae</taxon>
        <taxon>Taxus</taxon>
    </lineage>
</organism>
<comment type="caution">
    <text evidence="2">The sequence shown here is derived from an EMBL/GenBank/DDBJ whole genome shotgun (WGS) entry which is preliminary data.</text>
</comment>
<dbReference type="AlphaFoldDB" id="A0AA38F853"/>
<name>A0AA38F853_TAXCH</name>
<dbReference type="GO" id="GO:0005737">
    <property type="term" value="C:cytoplasm"/>
    <property type="evidence" value="ECO:0007669"/>
    <property type="project" value="TreeGrafter"/>
</dbReference>
<feature type="non-terminal residue" evidence="2">
    <location>
        <position position="206"/>
    </location>
</feature>
<sequence length="206" mass="22873">SGDNPYVVRRKQSLDIDYYPVIGKEKSMVMAAMNVCKLQAINTLTVYSSIAPVHYNLSTRSCGHKSLSWHRRQWIGSSSPISISRTSAGGCRKITKRVTVTCKATSIGESEFEDKVVNSELPVLVDFVADWCGPCKLIAPIIDWASQVMRSAYHLVLAVGNRVRSLIVLPDRLYFVWYEMVFLGPLGAHADPPLEAVYLSVKGSYS</sequence>
<dbReference type="SUPFAM" id="SSF52833">
    <property type="entry name" value="Thioredoxin-like"/>
    <property type="match status" value="1"/>
</dbReference>